<dbReference type="RefSeq" id="WP_129396399.1">
    <property type="nucleotide sequence ID" value="NZ_CP025086.1"/>
</dbReference>
<evidence type="ECO:0000313" key="1">
    <source>
        <dbReference type="EMBL" id="REF89627.1"/>
    </source>
</evidence>
<dbReference type="EMBL" id="QUMO01000001">
    <property type="protein sequence ID" value="REF89627.1"/>
    <property type="molecule type" value="Genomic_DNA"/>
</dbReference>
<reference evidence="1 2" key="1">
    <citation type="submission" date="2018-08" db="EMBL/GenBank/DDBJ databases">
        <title>Genomic Encyclopedia of Type Strains, Phase IV (KMG-IV): sequencing the most valuable type-strain genomes for metagenomic binning, comparative biology and taxonomic classification.</title>
        <authorList>
            <person name="Goeker M."/>
        </authorList>
    </citation>
    <scope>NUCLEOTIDE SEQUENCE [LARGE SCALE GENOMIC DNA]</scope>
    <source>
        <strain evidence="1 2">BW863</strain>
    </source>
</reference>
<evidence type="ECO:0000313" key="2">
    <source>
        <dbReference type="Proteomes" id="UP000256900"/>
    </source>
</evidence>
<name>A0A3D9Z3E5_9HYPH</name>
<dbReference type="Proteomes" id="UP000256900">
    <property type="component" value="Unassembled WGS sequence"/>
</dbReference>
<dbReference type="AlphaFoldDB" id="A0A3D9Z3E5"/>
<comment type="caution">
    <text evidence="1">The sequence shown here is derived from an EMBL/GenBank/DDBJ whole genome shotgun (WGS) entry which is preliminary data.</text>
</comment>
<sequence length="78" mass="8846">MRRISIEYKNHGPDVVRRLEEMLTEHGGQVIEGQIRRSANGESGTLLADIPDDKIDFFINGFELTDAYLFGDPVVRLL</sequence>
<keyword evidence="2" id="KW-1185">Reference proteome</keyword>
<protein>
    <submittedName>
        <fullName evidence="1">Uncharacterized protein</fullName>
    </submittedName>
</protein>
<accession>A0A3D9Z3E5</accession>
<organism evidence="1 2">
    <name type="scientific">Methylovirgula ligni</name>
    <dbReference type="NCBI Taxonomy" id="569860"/>
    <lineage>
        <taxon>Bacteria</taxon>
        <taxon>Pseudomonadati</taxon>
        <taxon>Pseudomonadota</taxon>
        <taxon>Alphaproteobacteria</taxon>
        <taxon>Hyphomicrobiales</taxon>
        <taxon>Beijerinckiaceae</taxon>
        <taxon>Methylovirgula</taxon>
    </lineage>
</organism>
<proteinExistence type="predicted"/>
<gene>
    <name evidence="1" type="ORF">DES32_0855</name>
</gene>